<dbReference type="AlphaFoldDB" id="A0A346FUV1"/>
<reference evidence="2" key="1">
    <citation type="submission" date="2018-04" db="EMBL/GenBank/DDBJ databases">
        <title>Antimicrobial susceptibility and Molecular characterization of Clostridium difficile isolated in hospitals, representing Central and Northern Greece.</title>
        <authorList>
            <person name="Papagiannitsis C.C."/>
            <person name="Petinaki E."/>
        </authorList>
    </citation>
    <scope>NUCLEOTIDE SEQUENCE</scope>
    <source>
        <strain evidence="2">Cd-13Lar</strain>
        <plasmid evidence="2">pCd13_cfrC</plasmid>
    </source>
</reference>
<protein>
    <submittedName>
        <fullName evidence="2">Uncharacterized protein</fullName>
    </submittedName>
</protein>
<feature type="region of interest" description="Disordered" evidence="1">
    <location>
        <begin position="155"/>
        <end position="181"/>
    </location>
</feature>
<evidence type="ECO:0000313" key="2">
    <source>
        <dbReference type="EMBL" id="AXN76092.1"/>
    </source>
</evidence>
<feature type="compositionally biased region" description="Pro residues" evidence="1">
    <location>
        <begin position="172"/>
        <end position="181"/>
    </location>
</feature>
<accession>A0A346FUV1</accession>
<organism evidence="2">
    <name type="scientific">Clostridioides difficile</name>
    <name type="common">Peptoclostridium difficile</name>
    <dbReference type="NCBI Taxonomy" id="1496"/>
    <lineage>
        <taxon>Bacteria</taxon>
        <taxon>Bacillati</taxon>
        <taxon>Bacillota</taxon>
        <taxon>Clostridia</taxon>
        <taxon>Peptostreptococcales</taxon>
        <taxon>Peptostreptococcaceae</taxon>
        <taxon>Clostridioides</taxon>
    </lineage>
</organism>
<proteinExistence type="predicted"/>
<evidence type="ECO:0000256" key="1">
    <source>
        <dbReference type="SAM" id="MobiDB-lite"/>
    </source>
</evidence>
<keyword evidence="2" id="KW-0614">Plasmid</keyword>
<dbReference type="EMBL" id="MH229772">
    <property type="protein sequence ID" value="AXN76092.1"/>
    <property type="molecule type" value="Genomic_DNA"/>
</dbReference>
<sequence>MLIYGGFLTFADCETSFRIFRNMVSPTPCTNCLFRHATFYCNFRYYTRQISSPLFHPELISKQIAMRSRPYQFQNQSLPNNFIDQQPVRLDVTFSHVLIISGISESMISIRLRQRLLVTQQRDHFLQLLRIAASLDRKLVISFELPRKLRLKHSAPPSDLQRYQTDHTYPLPFLPPPSPHR</sequence>
<geneLocation type="plasmid" evidence="2">
    <name>pCd13_cfrC</name>
</geneLocation>
<name>A0A346FUV1_CLODI</name>